<feature type="domain" description="TANGO6 N-terminal" evidence="1">
    <location>
        <begin position="36"/>
        <end position="196"/>
    </location>
</feature>
<dbReference type="PANTHER" id="PTHR20959">
    <property type="entry name" value="TRANSPORT AND GOLGI ORGANIZATION PROTEIN 6 FAMILY MEMBER"/>
    <property type="match status" value="1"/>
</dbReference>
<organism evidence="2">
    <name type="scientific">Caligus rogercresseyi</name>
    <name type="common">Sea louse</name>
    <dbReference type="NCBI Taxonomy" id="217165"/>
    <lineage>
        <taxon>Eukaryota</taxon>
        <taxon>Metazoa</taxon>
        <taxon>Ecdysozoa</taxon>
        <taxon>Arthropoda</taxon>
        <taxon>Crustacea</taxon>
        <taxon>Multicrustacea</taxon>
        <taxon>Hexanauplia</taxon>
        <taxon>Copepoda</taxon>
        <taxon>Siphonostomatoida</taxon>
        <taxon>Caligidae</taxon>
        <taxon>Caligus</taxon>
    </lineage>
</organism>
<accession>C1BQ29</accession>
<dbReference type="InterPro" id="IPR039600">
    <property type="entry name" value="TANGO6/Rtp1"/>
</dbReference>
<reference evidence="2" key="1">
    <citation type="submission" date="2009-03" db="EMBL/GenBank/DDBJ databases">
        <title>Caligus rogercresseyi ESTs and full-length cDNAs.</title>
        <authorList>
            <person name="Yasuike M."/>
            <person name="von Schalburg K."/>
            <person name="Cooper G."/>
            <person name="Leong J."/>
            <person name="Jones S.R.M."/>
            <person name="Koop B.F."/>
        </authorList>
    </citation>
    <scope>NUCLEOTIDE SEQUENCE</scope>
    <source>
        <tissue evidence="2">Whole body</tissue>
    </source>
</reference>
<protein>
    <submittedName>
        <fullName evidence="2">Transmembrane and coiled-coil domain-containing protein 7</fullName>
    </submittedName>
</protein>
<dbReference type="InterPro" id="IPR057347">
    <property type="entry name" value="TANGO6_N"/>
</dbReference>
<dbReference type="Pfam" id="PF25267">
    <property type="entry name" value="TANGO6_N"/>
    <property type="match status" value="1"/>
</dbReference>
<evidence type="ECO:0000259" key="1">
    <source>
        <dbReference type="Pfam" id="PF25267"/>
    </source>
</evidence>
<dbReference type="PANTHER" id="PTHR20959:SF1">
    <property type="entry name" value="TRANSPORT AND GOLGI ORGANIZATION PROTEIN 6 HOMOLOG"/>
    <property type="match status" value="1"/>
</dbReference>
<keyword evidence="2" id="KW-0472">Membrane</keyword>
<name>C1BQ29_CALRO</name>
<gene>
    <name evidence="2" type="primary">TMCO7</name>
</gene>
<dbReference type="AlphaFoldDB" id="C1BQ29"/>
<proteinExistence type="evidence at transcript level"/>
<dbReference type="EMBL" id="BT076708">
    <property type="protein sequence ID" value="ACO11132.1"/>
    <property type="molecule type" value="mRNA"/>
</dbReference>
<evidence type="ECO:0000313" key="2">
    <source>
        <dbReference type="EMBL" id="ACO11132.1"/>
    </source>
</evidence>
<dbReference type="GO" id="GO:0009306">
    <property type="term" value="P:protein secretion"/>
    <property type="evidence" value="ECO:0007669"/>
    <property type="project" value="TreeGrafter"/>
</dbReference>
<sequence>MESTLRTLSTLTSPLETTLKGSSLEDSPEEWLNGLLRVKLEEVLGAPLAPEEDVRWRFVEHSLETLSVLRDQIVEESRGSDGIQIKGAAPLLSVQNQKCITSLLQLILGMGIVPYLIKGVGLALEKRSKYVEVFAKQGDIPVEKKRIRIAFVTNSLLDLSRGPEELAAIIITKNFGDILAALIQLGYAPLSKPKEQPDPSGFIMTPEL</sequence>
<keyword evidence="2" id="KW-0812">Transmembrane</keyword>